<protein>
    <submittedName>
        <fullName evidence="2">Thioredoxin domain-containing protein</fullName>
    </submittedName>
</protein>
<dbReference type="PANTHER" id="PTHR42899:SF1">
    <property type="entry name" value="SPERMATOGENESIS-ASSOCIATED PROTEIN 20"/>
    <property type="match status" value="1"/>
</dbReference>
<comment type="caution">
    <text evidence="2">The sequence shown here is derived from an EMBL/GenBank/DDBJ whole genome shotgun (WGS) entry which is preliminary data.</text>
</comment>
<dbReference type="PIRSF" id="PIRSF006402">
    <property type="entry name" value="UCP006402_thioredoxin"/>
    <property type="match status" value="1"/>
</dbReference>
<dbReference type="InterPro" id="IPR036249">
    <property type="entry name" value="Thioredoxin-like_sf"/>
</dbReference>
<dbReference type="GO" id="GO:0005975">
    <property type="term" value="P:carbohydrate metabolic process"/>
    <property type="evidence" value="ECO:0007669"/>
    <property type="project" value="InterPro"/>
</dbReference>
<accession>A0A8J6PAR5</accession>
<dbReference type="CDD" id="cd02955">
    <property type="entry name" value="SSP411"/>
    <property type="match status" value="1"/>
</dbReference>
<dbReference type="EMBL" id="JACVEL010000011">
    <property type="protein sequence ID" value="MBC9813546.1"/>
    <property type="molecule type" value="Genomic_DNA"/>
</dbReference>
<organism evidence="2 3">
    <name type="scientific">Taishania pollutisoli</name>
    <dbReference type="NCBI Taxonomy" id="2766479"/>
    <lineage>
        <taxon>Bacteria</taxon>
        <taxon>Pseudomonadati</taxon>
        <taxon>Bacteroidota</taxon>
        <taxon>Flavobacteriia</taxon>
        <taxon>Flavobacteriales</taxon>
        <taxon>Crocinitomicaceae</taxon>
        <taxon>Taishania</taxon>
    </lineage>
</organism>
<evidence type="ECO:0000259" key="1">
    <source>
        <dbReference type="Pfam" id="PF03190"/>
    </source>
</evidence>
<feature type="domain" description="Spermatogenesis-associated protein 20-like TRX" evidence="1">
    <location>
        <begin position="5"/>
        <end position="157"/>
    </location>
</feature>
<dbReference type="InterPro" id="IPR008928">
    <property type="entry name" value="6-hairpin_glycosidase_sf"/>
</dbReference>
<name>A0A8J6PAR5_9FLAO</name>
<dbReference type="SUPFAM" id="SSF48208">
    <property type="entry name" value="Six-hairpin glycosidases"/>
    <property type="match status" value="1"/>
</dbReference>
<reference evidence="2" key="1">
    <citation type="submission" date="2020-09" db="EMBL/GenBank/DDBJ databases">
        <title>Taishania pollutisoli gen. nov., sp. nov., Isolated from Tetrabromobisphenol A-Contaminated Soil.</title>
        <authorList>
            <person name="Chen Q."/>
        </authorList>
    </citation>
    <scope>NUCLEOTIDE SEQUENCE</scope>
    <source>
        <strain evidence="2">CZZ-1</strain>
    </source>
</reference>
<dbReference type="PANTHER" id="PTHR42899">
    <property type="entry name" value="SPERMATOGENESIS-ASSOCIATED PROTEIN 20"/>
    <property type="match status" value="1"/>
</dbReference>
<keyword evidence="3" id="KW-1185">Reference proteome</keyword>
<gene>
    <name evidence="2" type="ORF">H9Y05_13805</name>
</gene>
<evidence type="ECO:0000313" key="2">
    <source>
        <dbReference type="EMBL" id="MBC9813546.1"/>
    </source>
</evidence>
<dbReference type="AlphaFoldDB" id="A0A8J6PAR5"/>
<dbReference type="InterPro" id="IPR024705">
    <property type="entry name" value="Ssp411"/>
</dbReference>
<dbReference type="Gene3D" id="3.40.30.10">
    <property type="entry name" value="Glutaredoxin"/>
    <property type="match status" value="1"/>
</dbReference>
<evidence type="ECO:0000313" key="3">
    <source>
        <dbReference type="Proteomes" id="UP000652681"/>
    </source>
</evidence>
<dbReference type="InterPro" id="IPR004879">
    <property type="entry name" value="Ssp411-like_TRX"/>
</dbReference>
<dbReference type="SUPFAM" id="SSF52833">
    <property type="entry name" value="Thioredoxin-like"/>
    <property type="match status" value="1"/>
</dbReference>
<dbReference type="Proteomes" id="UP000652681">
    <property type="component" value="Unassembled WGS sequence"/>
</dbReference>
<dbReference type="RefSeq" id="WP_216714620.1">
    <property type="nucleotide sequence ID" value="NZ_JACVEL010000011.1"/>
</dbReference>
<proteinExistence type="predicted"/>
<sequence>MKQANSLIHESSPYLQQHAYNPVNWIPWSEDVFTKAKQENKLVLISIGYSACHWCHVMEHESFEDEEVAAIMNEYFINVKVDREERPDVDQVYMTAVQLMTQRGGWPLNCFTLPDGRPLYGGTYFPKEQWKNILGSLQHLFVNDTEKAEEYASRLHEGIVSSELIDIPQEPAPFQQEKLHELVTRWKRQFDAIEGGNTRAPKFPLPNNYLFLLQYGIRFSDEPVLKHVELTLDKIAMGGIYDHVGGGFARYSVDMLWKVPHFEKMLYDNAQLISLYSQAYKVFKKPLYKRTVVQTIEWLQREMHHSEGCYYAAIDADSEGEEGKYYCWTLKEYQDVLSDNYAFASDLYSFNSRGHWEEGKYIPLRVLSDKELMLKYGLDEARLEERITTVNELLRNERKKRVFPGIDDKSLTSWNALLATGLCDAYAAFGEEEYKHLAHKIVRWIKTHQLKIDFSLYRTRKNGRSTIDGFLEDYATVIQAFTRFYEITADEAYLLIAKELTTYTINHFQHPESKMFYFTPDSTTLIARKMDINDNVIPASNSIMATNLWNLGLLFEQHTWLEDARQQLMNVYDGMEQYGSGYSNWAILLLNNTNRFYEVVISGDTSGERLSEWHQLYIPHTLTAYHSEVIPLGKYKNPEQNLFYICSETDGCLPPVSDLNDVLELIQP</sequence>
<dbReference type="Pfam" id="PF03190">
    <property type="entry name" value="Thioredox_DsbH"/>
    <property type="match status" value="1"/>
</dbReference>
<dbReference type="Gene3D" id="1.50.10.20">
    <property type="match status" value="1"/>
</dbReference>